<dbReference type="InterPro" id="IPR000873">
    <property type="entry name" value="AMP-dep_synth/lig_dom"/>
</dbReference>
<dbReference type="RefSeq" id="XP_001882783.1">
    <property type="nucleotide sequence ID" value="XM_001882748.1"/>
</dbReference>
<dbReference type="SUPFAM" id="SSF56801">
    <property type="entry name" value="Acetyl-CoA synthetase-like"/>
    <property type="match status" value="1"/>
</dbReference>
<dbReference type="GO" id="GO:0005829">
    <property type="term" value="C:cytosol"/>
    <property type="evidence" value="ECO:0007669"/>
    <property type="project" value="TreeGrafter"/>
</dbReference>
<organism evidence="4">
    <name type="scientific">Laccaria bicolor (strain S238N-H82 / ATCC MYA-4686)</name>
    <name type="common">Bicoloured deceiver</name>
    <name type="synonym">Laccaria laccata var. bicolor</name>
    <dbReference type="NCBI Taxonomy" id="486041"/>
    <lineage>
        <taxon>Eukaryota</taxon>
        <taxon>Fungi</taxon>
        <taxon>Dikarya</taxon>
        <taxon>Basidiomycota</taxon>
        <taxon>Agaricomycotina</taxon>
        <taxon>Agaricomycetes</taxon>
        <taxon>Agaricomycetidae</taxon>
        <taxon>Agaricales</taxon>
        <taxon>Agaricineae</taxon>
        <taxon>Hydnangiaceae</taxon>
        <taxon>Laccaria</taxon>
    </lineage>
</organism>
<dbReference type="InterPro" id="IPR042099">
    <property type="entry name" value="ANL_N_sf"/>
</dbReference>
<reference evidence="3 4" key="1">
    <citation type="journal article" date="2008" name="Nature">
        <title>The genome of Laccaria bicolor provides insights into mycorrhizal symbiosis.</title>
        <authorList>
            <person name="Martin F."/>
            <person name="Aerts A."/>
            <person name="Ahren D."/>
            <person name="Brun A."/>
            <person name="Danchin E.G.J."/>
            <person name="Duchaussoy F."/>
            <person name="Gibon J."/>
            <person name="Kohler A."/>
            <person name="Lindquist E."/>
            <person name="Pereda V."/>
            <person name="Salamov A."/>
            <person name="Shapiro H.J."/>
            <person name="Wuyts J."/>
            <person name="Blaudez D."/>
            <person name="Buee M."/>
            <person name="Brokstein P."/>
            <person name="Canbaeck B."/>
            <person name="Cohen D."/>
            <person name="Courty P.E."/>
            <person name="Coutinho P.M."/>
            <person name="Delaruelle C."/>
            <person name="Detter J.C."/>
            <person name="Deveau A."/>
            <person name="DiFazio S."/>
            <person name="Duplessis S."/>
            <person name="Fraissinet-Tachet L."/>
            <person name="Lucic E."/>
            <person name="Frey-Klett P."/>
            <person name="Fourrey C."/>
            <person name="Feussner I."/>
            <person name="Gay G."/>
            <person name="Grimwood J."/>
            <person name="Hoegger P.J."/>
            <person name="Jain P."/>
            <person name="Kilaru S."/>
            <person name="Labbe J."/>
            <person name="Lin Y.C."/>
            <person name="Legue V."/>
            <person name="Le Tacon F."/>
            <person name="Marmeisse R."/>
            <person name="Melayah D."/>
            <person name="Montanini B."/>
            <person name="Muratet M."/>
            <person name="Nehls U."/>
            <person name="Niculita-Hirzel H."/>
            <person name="Oudot-Le Secq M.P."/>
            <person name="Peter M."/>
            <person name="Quesneville H."/>
            <person name="Rajashekar B."/>
            <person name="Reich M."/>
            <person name="Rouhier N."/>
            <person name="Schmutz J."/>
            <person name="Yin T."/>
            <person name="Chalot M."/>
            <person name="Henrissat B."/>
            <person name="Kuees U."/>
            <person name="Lucas S."/>
            <person name="Van de Peer Y."/>
            <person name="Podila G.K."/>
            <person name="Polle A."/>
            <person name="Pukkila P.J."/>
            <person name="Richardson P.M."/>
            <person name="Rouze P."/>
            <person name="Sanders I.R."/>
            <person name="Stajich J.E."/>
            <person name="Tunlid A."/>
            <person name="Tuskan G."/>
            <person name="Grigoriev I.V."/>
        </authorList>
    </citation>
    <scope>NUCLEOTIDE SEQUENCE [LARGE SCALE GENOMIC DNA]</scope>
    <source>
        <strain evidence="4">S238N-H82 / ATCC MYA-4686</strain>
    </source>
</reference>
<dbReference type="AlphaFoldDB" id="B0DFV7"/>
<keyword evidence="4" id="KW-1185">Reference proteome</keyword>
<dbReference type="Gene3D" id="3.40.50.12780">
    <property type="entry name" value="N-terminal domain of ligase-like"/>
    <property type="match status" value="1"/>
</dbReference>
<dbReference type="STRING" id="486041.B0DFV7"/>
<dbReference type="PANTHER" id="PTHR24095">
    <property type="entry name" value="ACETYL-COENZYME A SYNTHETASE"/>
    <property type="match status" value="1"/>
</dbReference>
<name>B0DFV7_LACBS</name>
<protein>
    <recommendedName>
        <fullName evidence="1">acetate--CoA ligase</fullName>
        <ecNumber evidence="1">6.2.1.1</ecNumber>
    </recommendedName>
</protein>
<dbReference type="KEGG" id="lbc:LACBIDRAFT_300018"/>
<sequence length="175" mass="19417">MSHVIAYKHTQLRCWTIITSWQPRIFRYFSSLCSTRESTRTCGLGPSYDMEDKIFLARLCIGAVRSPVSAGFALATLPPSTWHNEHVGKRECTVVDTFWQTETGSIVATPLPGAIETKPGSVTVPSFGIEPTILDPVKGKESEGNNIEGVLVLKTPWPAIACTVYKERYLDISRQ</sequence>
<proteinExistence type="predicted"/>
<evidence type="ECO:0000259" key="2">
    <source>
        <dbReference type="Pfam" id="PF00501"/>
    </source>
</evidence>
<dbReference type="GO" id="GO:0003987">
    <property type="term" value="F:acetate-CoA ligase activity"/>
    <property type="evidence" value="ECO:0007669"/>
    <property type="project" value="UniProtKB-EC"/>
</dbReference>
<dbReference type="Proteomes" id="UP000001194">
    <property type="component" value="Unassembled WGS sequence"/>
</dbReference>
<dbReference type="HOGENOM" id="CLU_1532834_0_0_1"/>
<accession>B0DFV7</accession>
<dbReference type="Pfam" id="PF00501">
    <property type="entry name" value="AMP-binding"/>
    <property type="match status" value="1"/>
</dbReference>
<feature type="domain" description="AMP-dependent synthetase/ligase" evidence="2">
    <location>
        <begin position="73"/>
        <end position="157"/>
    </location>
</feature>
<evidence type="ECO:0000313" key="3">
    <source>
        <dbReference type="EMBL" id="EDR06411.1"/>
    </source>
</evidence>
<dbReference type="PANTHER" id="PTHR24095:SF14">
    <property type="entry name" value="ACETYL-COENZYME A SYNTHETASE 1"/>
    <property type="match status" value="1"/>
</dbReference>
<dbReference type="OrthoDB" id="3019160at2759"/>
<dbReference type="EC" id="6.2.1.1" evidence="1"/>
<dbReference type="GO" id="GO:0006085">
    <property type="term" value="P:acetyl-CoA biosynthetic process"/>
    <property type="evidence" value="ECO:0007669"/>
    <property type="project" value="TreeGrafter"/>
</dbReference>
<evidence type="ECO:0000313" key="4">
    <source>
        <dbReference type="Proteomes" id="UP000001194"/>
    </source>
</evidence>
<gene>
    <name evidence="3" type="ORF">LACBIDRAFT_300018</name>
</gene>
<dbReference type="EMBL" id="DS547108">
    <property type="protein sequence ID" value="EDR06411.1"/>
    <property type="molecule type" value="Genomic_DNA"/>
</dbReference>
<dbReference type="InParanoid" id="B0DFV7"/>
<evidence type="ECO:0000256" key="1">
    <source>
        <dbReference type="ARBA" id="ARBA00013275"/>
    </source>
</evidence>
<dbReference type="GeneID" id="6078603"/>